<gene>
    <name evidence="2" type="ORF">DW967_04985</name>
</gene>
<keyword evidence="1" id="KW-1133">Transmembrane helix</keyword>
<organism evidence="2 3">
    <name type="scientific">Agathobacter rectalis</name>
    <dbReference type="NCBI Taxonomy" id="39491"/>
    <lineage>
        <taxon>Bacteria</taxon>
        <taxon>Bacillati</taxon>
        <taxon>Bacillota</taxon>
        <taxon>Clostridia</taxon>
        <taxon>Lachnospirales</taxon>
        <taxon>Lachnospiraceae</taxon>
        <taxon>Agathobacter</taxon>
    </lineage>
</organism>
<protein>
    <submittedName>
        <fullName evidence="2">Uncharacterized protein</fullName>
    </submittedName>
</protein>
<name>A0A413Q8E0_9FIRM</name>
<evidence type="ECO:0000256" key="1">
    <source>
        <dbReference type="SAM" id="Phobius"/>
    </source>
</evidence>
<evidence type="ECO:0000313" key="3">
    <source>
        <dbReference type="Proteomes" id="UP000283721"/>
    </source>
</evidence>
<feature type="transmembrane region" description="Helical" evidence="1">
    <location>
        <begin position="30"/>
        <end position="47"/>
    </location>
</feature>
<keyword evidence="1" id="KW-0472">Membrane</keyword>
<keyword evidence="1" id="KW-0812">Transmembrane</keyword>
<comment type="caution">
    <text evidence="2">The sequence shown here is derived from an EMBL/GenBank/DDBJ whole genome shotgun (WGS) entry which is preliminary data.</text>
</comment>
<dbReference type="AlphaFoldDB" id="A0A413Q8E0"/>
<accession>A0A413Q8E0</accession>
<sequence length="92" mass="10613">MVLILLMFAGGVNALSYFGYYVLTVMRRSGMIITGYIVSAIVARFANEYLVVRYGIKGGAYGFLISVIVLFFIFYFCIIYTIFRKEHKIRLR</sequence>
<reference evidence="2 3" key="1">
    <citation type="submission" date="2018-08" db="EMBL/GenBank/DDBJ databases">
        <title>A genome reference for cultivated species of the human gut microbiota.</title>
        <authorList>
            <person name="Zou Y."/>
            <person name="Xue W."/>
            <person name="Luo G."/>
        </authorList>
    </citation>
    <scope>NUCLEOTIDE SEQUENCE [LARGE SCALE GENOMIC DNA]</scope>
    <source>
        <strain evidence="2 3">AM47-6BH</strain>
    </source>
</reference>
<dbReference type="Proteomes" id="UP000283721">
    <property type="component" value="Unassembled WGS sequence"/>
</dbReference>
<feature type="transmembrane region" description="Helical" evidence="1">
    <location>
        <begin position="59"/>
        <end position="83"/>
    </location>
</feature>
<dbReference type="EMBL" id="QSES01000007">
    <property type="protein sequence ID" value="RGZ94122.1"/>
    <property type="molecule type" value="Genomic_DNA"/>
</dbReference>
<proteinExistence type="predicted"/>
<evidence type="ECO:0000313" key="2">
    <source>
        <dbReference type="EMBL" id="RGZ94122.1"/>
    </source>
</evidence>